<comment type="caution">
    <text evidence="1">The sequence shown here is derived from an EMBL/GenBank/DDBJ whole genome shotgun (WGS) entry which is preliminary data.</text>
</comment>
<sequence>MEKVNGDWLLSTPIKNATVEQVENKLNNYRKRLINSGDVPLNTTSHFNPTFESPVELAISLNPNLLDPSKHKTMVFKDNHGDNTTISLEGCDLGISDIDSITKMCASLGKGTAIRKGRARNKIIKDHGECFKTKVSDGKADLIIAYLGFQYSHRVKAVGFSDARISKRGSSYERV</sequence>
<accession>A0A5B6UCX3</accession>
<name>A0A5B6UCX3_9ROSI</name>
<gene>
    <name evidence="1" type="ORF">EPI10_018854</name>
</gene>
<dbReference type="Proteomes" id="UP000325315">
    <property type="component" value="Unassembled WGS sequence"/>
</dbReference>
<dbReference type="EMBL" id="SMMG02000012">
    <property type="protein sequence ID" value="KAA3455881.1"/>
    <property type="molecule type" value="Genomic_DNA"/>
</dbReference>
<reference evidence="2" key="1">
    <citation type="journal article" date="2019" name="Plant Biotechnol. J.">
        <title>Genome sequencing of the Australian wild diploid species Gossypium australe highlights disease resistance and delayed gland morphogenesis.</title>
        <authorList>
            <person name="Cai Y."/>
            <person name="Cai X."/>
            <person name="Wang Q."/>
            <person name="Wang P."/>
            <person name="Zhang Y."/>
            <person name="Cai C."/>
            <person name="Xu Y."/>
            <person name="Wang K."/>
            <person name="Zhou Z."/>
            <person name="Wang C."/>
            <person name="Geng S."/>
            <person name="Li B."/>
            <person name="Dong Q."/>
            <person name="Hou Y."/>
            <person name="Wang H."/>
            <person name="Ai P."/>
            <person name="Liu Z."/>
            <person name="Yi F."/>
            <person name="Sun M."/>
            <person name="An G."/>
            <person name="Cheng J."/>
            <person name="Zhang Y."/>
            <person name="Shi Q."/>
            <person name="Xie Y."/>
            <person name="Shi X."/>
            <person name="Chang Y."/>
            <person name="Huang F."/>
            <person name="Chen Y."/>
            <person name="Hong S."/>
            <person name="Mi L."/>
            <person name="Sun Q."/>
            <person name="Zhang L."/>
            <person name="Zhou B."/>
            <person name="Peng R."/>
            <person name="Zhang X."/>
            <person name="Liu F."/>
        </authorList>
    </citation>
    <scope>NUCLEOTIDE SEQUENCE [LARGE SCALE GENOMIC DNA]</scope>
    <source>
        <strain evidence="2">cv. PA1801</strain>
    </source>
</reference>
<proteinExistence type="predicted"/>
<organism evidence="1 2">
    <name type="scientific">Gossypium australe</name>
    <dbReference type="NCBI Taxonomy" id="47621"/>
    <lineage>
        <taxon>Eukaryota</taxon>
        <taxon>Viridiplantae</taxon>
        <taxon>Streptophyta</taxon>
        <taxon>Embryophyta</taxon>
        <taxon>Tracheophyta</taxon>
        <taxon>Spermatophyta</taxon>
        <taxon>Magnoliopsida</taxon>
        <taxon>eudicotyledons</taxon>
        <taxon>Gunneridae</taxon>
        <taxon>Pentapetalae</taxon>
        <taxon>rosids</taxon>
        <taxon>malvids</taxon>
        <taxon>Malvales</taxon>
        <taxon>Malvaceae</taxon>
        <taxon>Malvoideae</taxon>
        <taxon>Gossypium</taxon>
    </lineage>
</organism>
<evidence type="ECO:0000313" key="2">
    <source>
        <dbReference type="Proteomes" id="UP000325315"/>
    </source>
</evidence>
<evidence type="ECO:0000313" key="1">
    <source>
        <dbReference type="EMBL" id="KAA3455881.1"/>
    </source>
</evidence>
<dbReference type="AlphaFoldDB" id="A0A5B6UCX3"/>
<keyword evidence="2" id="KW-1185">Reference proteome</keyword>
<protein>
    <submittedName>
        <fullName evidence="1">Uncharacterized protein</fullName>
    </submittedName>
</protein>
<dbReference type="OrthoDB" id="1001487at2759"/>